<comment type="caution">
    <text evidence="2">The sequence shown here is derived from an EMBL/GenBank/DDBJ whole genome shotgun (WGS) entry which is preliminary data.</text>
</comment>
<evidence type="ECO:0000256" key="1">
    <source>
        <dbReference type="SAM" id="MobiDB-lite"/>
    </source>
</evidence>
<evidence type="ECO:0000313" key="2">
    <source>
        <dbReference type="EMBL" id="PLW28411.1"/>
    </source>
</evidence>
<accession>A0A2N5TSF7</accession>
<proteinExistence type="predicted"/>
<sequence length="173" mass="19247">MVLVYKMLKASLLPGVHPSHCQQCWLGWSHPSLHRMQPSDSNSGAGPPSESRTDSNSVAKRQGHQLFELDCLDEVARQVQYQSEVPHADGGSGKPPPNSDEDKQHVDPWEDQEEQPLPNLPENHQLPTPGSAPLLSSISDYHQTVQQQRLAAQTLSNWARSAQRFRFANAVQT</sequence>
<name>A0A2N5TSF7_9BASI</name>
<dbReference type="EMBL" id="PGCI01000366">
    <property type="protein sequence ID" value="PLW28411.1"/>
    <property type="molecule type" value="Genomic_DNA"/>
</dbReference>
<organism evidence="2 3">
    <name type="scientific">Puccinia coronata f. sp. avenae</name>
    <dbReference type="NCBI Taxonomy" id="200324"/>
    <lineage>
        <taxon>Eukaryota</taxon>
        <taxon>Fungi</taxon>
        <taxon>Dikarya</taxon>
        <taxon>Basidiomycota</taxon>
        <taxon>Pucciniomycotina</taxon>
        <taxon>Pucciniomycetes</taxon>
        <taxon>Pucciniales</taxon>
        <taxon>Pucciniaceae</taxon>
        <taxon>Puccinia</taxon>
    </lineage>
</organism>
<protein>
    <submittedName>
        <fullName evidence="2">Uncharacterized protein</fullName>
    </submittedName>
</protein>
<gene>
    <name evidence="2" type="ORF">PCASD_19596</name>
</gene>
<evidence type="ECO:0000313" key="3">
    <source>
        <dbReference type="Proteomes" id="UP000235392"/>
    </source>
</evidence>
<dbReference type="Proteomes" id="UP000235392">
    <property type="component" value="Unassembled WGS sequence"/>
</dbReference>
<reference evidence="2 3" key="1">
    <citation type="submission" date="2017-11" db="EMBL/GenBank/DDBJ databases">
        <title>De novo assembly and phasing of dikaryotic genomes from two isolates of Puccinia coronata f. sp. avenae, the causal agent of oat crown rust.</title>
        <authorList>
            <person name="Miller M.E."/>
            <person name="Zhang Y."/>
            <person name="Omidvar V."/>
            <person name="Sperschneider J."/>
            <person name="Schwessinger B."/>
            <person name="Raley C."/>
            <person name="Palmer J.M."/>
            <person name="Garnica D."/>
            <person name="Upadhyaya N."/>
            <person name="Rathjen J."/>
            <person name="Taylor J.M."/>
            <person name="Park R.F."/>
            <person name="Dodds P.N."/>
            <person name="Hirsch C.D."/>
            <person name="Kianian S.F."/>
            <person name="Figueroa M."/>
        </authorList>
    </citation>
    <scope>NUCLEOTIDE SEQUENCE [LARGE SCALE GENOMIC DNA]</scope>
    <source>
        <strain evidence="2">12SD80</strain>
    </source>
</reference>
<feature type="region of interest" description="Disordered" evidence="1">
    <location>
        <begin position="36"/>
        <end position="59"/>
    </location>
</feature>
<feature type="region of interest" description="Disordered" evidence="1">
    <location>
        <begin position="78"/>
        <end position="140"/>
    </location>
</feature>
<dbReference type="AlphaFoldDB" id="A0A2N5TSF7"/>